<reference evidence="3" key="1">
    <citation type="journal article" date="2017" name="Nat. Ecol. Evol.">
        <title>Genome expansion and lineage-specific genetic innovations in the forest pathogenic fungi Armillaria.</title>
        <authorList>
            <person name="Sipos G."/>
            <person name="Prasanna A.N."/>
            <person name="Walter M.C."/>
            <person name="O'Connor E."/>
            <person name="Balint B."/>
            <person name="Krizsan K."/>
            <person name="Kiss B."/>
            <person name="Hess J."/>
            <person name="Varga T."/>
            <person name="Slot J."/>
            <person name="Riley R."/>
            <person name="Boka B."/>
            <person name="Rigling D."/>
            <person name="Barry K."/>
            <person name="Lee J."/>
            <person name="Mihaltcheva S."/>
            <person name="LaButti K."/>
            <person name="Lipzen A."/>
            <person name="Waldron R."/>
            <person name="Moloney N.M."/>
            <person name="Sperisen C."/>
            <person name="Kredics L."/>
            <person name="Vagvoelgyi C."/>
            <person name="Patrignani A."/>
            <person name="Fitzpatrick D."/>
            <person name="Nagy I."/>
            <person name="Doyle S."/>
            <person name="Anderson J.B."/>
            <person name="Grigoriev I.V."/>
            <person name="Gueldener U."/>
            <person name="Muensterkoetter M."/>
            <person name="Nagy L.G."/>
        </authorList>
    </citation>
    <scope>NUCLEOTIDE SEQUENCE [LARGE SCALE GENOMIC DNA]</scope>
    <source>
        <strain evidence="3">C18/9</strain>
    </source>
</reference>
<dbReference type="AlphaFoldDB" id="A0A284QUG1"/>
<evidence type="ECO:0000256" key="1">
    <source>
        <dbReference type="SAM" id="MobiDB-lite"/>
    </source>
</evidence>
<organism evidence="2 3">
    <name type="scientific">Armillaria ostoyae</name>
    <name type="common">Armillaria root rot fungus</name>
    <dbReference type="NCBI Taxonomy" id="47428"/>
    <lineage>
        <taxon>Eukaryota</taxon>
        <taxon>Fungi</taxon>
        <taxon>Dikarya</taxon>
        <taxon>Basidiomycota</taxon>
        <taxon>Agaricomycotina</taxon>
        <taxon>Agaricomycetes</taxon>
        <taxon>Agaricomycetidae</taxon>
        <taxon>Agaricales</taxon>
        <taxon>Marasmiineae</taxon>
        <taxon>Physalacriaceae</taxon>
        <taxon>Armillaria</taxon>
    </lineage>
</organism>
<feature type="compositionally biased region" description="Polar residues" evidence="1">
    <location>
        <begin position="12"/>
        <end position="27"/>
    </location>
</feature>
<sequence>MDQVDHEDYSNDKISTLHSHPVQSNTMMDFDDPIELNEDIATPIPAGFSGINNTDNFNDDNDFCDPGCLDDLDADEPEPDESPIHRTESQASDPSQPGQTSDRWASGNSEMCTAPEPTWSAINDVRIAQKFIWELQNVTANDCDIDFIDNLRNLPTEQLSIDDPYHCLSLDIFLSIHNVSEHAYTSVCNSIWHCFPDIELLSFYQVK</sequence>
<feature type="compositionally biased region" description="Acidic residues" evidence="1">
    <location>
        <begin position="57"/>
        <end position="81"/>
    </location>
</feature>
<dbReference type="Proteomes" id="UP000219338">
    <property type="component" value="Unassembled WGS sequence"/>
</dbReference>
<dbReference type="EMBL" id="FUEG01000002">
    <property type="protein sequence ID" value="SJL00120.1"/>
    <property type="molecule type" value="Genomic_DNA"/>
</dbReference>
<evidence type="ECO:0000313" key="3">
    <source>
        <dbReference type="Proteomes" id="UP000219338"/>
    </source>
</evidence>
<protein>
    <submittedName>
        <fullName evidence="2">Uncharacterized protein</fullName>
    </submittedName>
</protein>
<feature type="compositionally biased region" description="Polar residues" evidence="1">
    <location>
        <begin position="89"/>
        <end position="110"/>
    </location>
</feature>
<dbReference type="OrthoDB" id="2742740at2759"/>
<feature type="compositionally biased region" description="Basic and acidic residues" evidence="1">
    <location>
        <begin position="1"/>
        <end position="11"/>
    </location>
</feature>
<feature type="region of interest" description="Disordered" evidence="1">
    <location>
        <begin position="1"/>
        <end position="110"/>
    </location>
</feature>
<evidence type="ECO:0000313" key="2">
    <source>
        <dbReference type="EMBL" id="SJL00120.1"/>
    </source>
</evidence>
<name>A0A284QUG1_ARMOS</name>
<keyword evidence="3" id="KW-1185">Reference proteome</keyword>
<accession>A0A284QUG1</accession>
<gene>
    <name evidence="2" type="ORF">ARMOST_03432</name>
</gene>
<feature type="compositionally biased region" description="Acidic residues" evidence="1">
    <location>
        <begin position="29"/>
        <end position="38"/>
    </location>
</feature>
<proteinExistence type="predicted"/>